<dbReference type="EMBL" id="JPXY01000033">
    <property type="protein sequence ID" value="KGQ31513.1"/>
    <property type="molecule type" value="Genomic_DNA"/>
</dbReference>
<evidence type="ECO:0000259" key="10">
    <source>
        <dbReference type="Pfam" id="PF04290"/>
    </source>
</evidence>
<keyword evidence="3" id="KW-1003">Cell membrane</keyword>
<evidence type="ECO:0000256" key="9">
    <source>
        <dbReference type="SAM" id="Phobius"/>
    </source>
</evidence>
<gene>
    <name evidence="12" type="ORF">P375_07660</name>
</gene>
<keyword evidence="7 9" id="KW-0472">Membrane</keyword>
<evidence type="ECO:0000313" key="13">
    <source>
        <dbReference type="Proteomes" id="UP000030418"/>
    </source>
</evidence>
<feature type="transmembrane region" description="Helical" evidence="9">
    <location>
        <begin position="82"/>
        <end position="102"/>
    </location>
</feature>
<proteinExistence type="predicted"/>
<protein>
    <submittedName>
        <fullName evidence="12">C4-dicarboxylate ABC transporter permease</fullName>
    </submittedName>
</protein>
<comment type="caution">
    <text evidence="12">The sequence shown here is derived from an EMBL/GenBank/DDBJ whole genome shotgun (WGS) entry which is preliminary data.</text>
</comment>
<evidence type="ECO:0000256" key="3">
    <source>
        <dbReference type="ARBA" id="ARBA00022475"/>
    </source>
</evidence>
<dbReference type="PANTHER" id="PTHR33362">
    <property type="entry name" value="SIALIC ACID TRAP TRANSPORTER PERMEASE PROTEIN SIAT-RELATED"/>
    <property type="match status" value="1"/>
</dbReference>
<feature type="transmembrane region" description="Helical" evidence="9">
    <location>
        <begin position="457"/>
        <end position="482"/>
    </location>
</feature>
<dbReference type="InterPro" id="IPR055348">
    <property type="entry name" value="DctQ"/>
</dbReference>
<evidence type="ECO:0000256" key="8">
    <source>
        <dbReference type="RuleBase" id="RU369079"/>
    </source>
</evidence>
<feature type="transmembrane region" description="Helical" evidence="9">
    <location>
        <begin position="192"/>
        <end position="222"/>
    </location>
</feature>
<feature type="transmembrane region" description="Helical" evidence="9">
    <location>
        <begin position="151"/>
        <end position="172"/>
    </location>
</feature>
<dbReference type="Pfam" id="PF04290">
    <property type="entry name" value="DctQ"/>
    <property type="match status" value="1"/>
</dbReference>
<keyword evidence="5 9" id="KW-0812">Transmembrane</keyword>
<dbReference type="NCBIfam" id="TIGR00786">
    <property type="entry name" value="dctM"/>
    <property type="match status" value="1"/>
</dbReference>
<dbReference type="GO" id="GO:0005886">
    <property type="term" value="C:plasma membrane"/>
    <property type="evidence" value="ECO:0007669"/>
    <property type="project" value="UniProtKB-SubCell"/>
</dbReference>
<feature type="transmembrane region" description="Helical" evidence="9">
    <location>
        <begin position="328"/>
        <end position="351"/>
    </location>
</feature>
<evidence type="ECO:0000256" key="6">
    <source>
        <dbReference type="ARBA" id="ARBA00022989"/>
    </source>
</evidence>
<feature type="transmembrane region" description="Helical" evidence="9">
    <location>
        <begin position="12"/>
        <end position="31"/>
    </location>
</feature>
<comment type="subcellular location">
    <subcellularLocation>
        <location evidence="1 8">Cell inner membrane</location>
        <topology evidence="1 8">Multi-pass membrane protein</topology>
    </subcellularLocation>
</comment>
<evidence type="ECO:0000256" key="7">
    <source>
        <dbReference type="ARBA" id="ARBA00023136"/>
    </source>
</evidence>
<feature type="transmembrane region" description="Helical" evidence="9">
    <location>
        <begin position="502"/>
        <end position="519"/>
    </location>
</feature>
<evidence type="ECO:0000259" key="11">
    <source>
        <dbReference type="Pfam" id="PF06808"/>
    </source>
</evidence>
<evidence type="ECO:0000256" key="4">
    <source>
        <dbReference type="ARBA" id="ARBA00022519"/>
    </source>
</evidence>
<feature type="transmembrane region" description="Helical" evidence="9">
    <location>
        <begin position="285"/>
        <end position="307"/>
    </location>
</feature>
<dbReference type="Pfam" id="PF06808">
    <property type="entry name" value="DctM"/>
    <property type="match status" value="1"/>
</dbReference>
<accession>A0A0A2XH74</accession>
<dbReference type="RefSeq" id="WP_039135833.1">
    <property type="nucleotide sequence ID" value="NZ_JPXY01000033.1"/>
</dbReference>
<evidence type="ECO:0000256" key="1">
    <source>
        <dbReference type="ARBA" id="ARBA00004429"/>
    </source>
</evidence>
<feature type="transmembrane region" description="Helical" evidence="9">
    <location>
        <begin position="585"/>
        <end position="606"/>
    </location>
</feature>
<name>A0A0A2XH74_9PAST</name>
<feature type="transmembrane region" description="Helical" evidence="9">
    <location>
        <begin position="122"/>
        <end position="139"/>
    </location>
</feature>
<reference evidence="12 13" key="1">
    <citation type="submission" date="2014-08" db="EMBL/GenBank/DDBJ databases">
        <title>Chaperone-usher fimbriae in a diverse selection of Gallibacterium genomes.</title>
        <authorList>
            <person name="Kudirkiene E."/>
            <person name="Bager R.J."/>
            <person name="Johnson T.J."/>
            <person name="Bojesen A.M."/>
        </authorList>
    </citation>
    <scope>NUCLEOTIDE SEQUENCE [LARGE SCALE GENOMIC DNA]</scope>
    <source>
        <strain evidence="12 13">CCM5976</strain>
    </source>
</reference>
<dbReference type="PANTHER" id="PTHR33362:SF3">
    <property type="entry name" value="SIALIC ACID TRAP TRANSPORTER PERMEASE PROTEIN SIAT"/>
    <property type="match status" value="1"/>
</dbReference>
<comment type="function">
    <text evidence="8">Part of the tripartite ATP-independent periplasmic (TRAP) transport system.</text>
</comment>
<evidence type="ECO:0000313" key="12">
    <source>
        <dbReference type="EMBL" id="KGQ31513.1"/>
    </source>
</evidence>
<dbReference type="InterPro" id="IPR010656">
    <property type="entry name" value="DctM"/>
</dbReference>
<feature type="transmembrane region" description="Helical" evidence="9">
    <location>
        <begin position="429"/>
        <end position="445"/>
    </location>
</feature>
<feature type="transmembrane region" description="Helical" evidence="9">
    <location>
        <begin position="357"/>
        <end position="381"/>
    </location>
</feature>
<keyword evidence="6 9" id="KW-1133">Transmembrane helix</keyword>
<feature type="transmembrane region" description="Helical" evidence="9">
    <location>
        <begin position="43"/>
        <end position="61"/>
    </location>
</feature>
<dbReference type="AlphaFoldDB" id="A0A0A2XH74"/>
<feature type="transmembrane region" description="Helical" evidence="9">
    <location>
        <begin position="554"/>
        <end position="573"/>
    </location>
</feature>
<organism evidence="12 13">
    <name type="scientific">Gallibacterium genomosp. 2</name>
    <dbReference type="NCBI Taxonomy" id="155517"/>
    <lineage>
        <taxon>Bacteria</taxon>
        <taxon>Pseudomonadati</taxon>
        <taxon>Pseudomonadota</taxon>
        <taxon>Gammaproteobacteria</taxon>
        <taxon>Pasteurellales</taxon>
        <taxon>Pasteurellaceae</taxon>
        <taxon>Gallibacterium</taxon>
    </lineage>
</organism>
<keyword evidence="4 8" id="KW-0997">Cell inner membrane</keyword>
<sequence length="616" mass="67882">MKYFNKLEEWLGGVLFLIIFVVLIAQILARQVFNDPLIWSEELARLLFVYVGMLGISMGIRTQQHVFIDFLTNMMSEKMRKAAVSFSQLLIFISLILFIHFGIKLYNGATFEIVSLGISEKWLYAALPLLSVLMLIRFLQAQVENYRNNLSYFPTVFFLISAILLISLILVHPDIFKILRVTNYVKFGSESVYIVLLVWLVIMFIGTPVGWSLFIATILYFTMTRWNVVNAASSKLVDSLNSFSLLSVPFFILTGILMNTGGITTKIFDFAKALLGHYRGGMGNVNIGASLIFSGMSGSALADAGGLGQLEIKAMRDAGYDDDMCGGITAASCIIGPLVPPSIAMIIYGVISNQSIAKLFVAGFVPGVLVTIALMVMNYFIAKKRNYPRTPKASLDVLCREFKGAIWALLTPILIIVGIFSGLFTPTEAAVIAALYSIVVGKFVYKELTLQSLFKSCVEAVAITGVTVLMVMTVTFFGDMIAREQVAMKIAKVFITFADSPLMVLVMINLLLLFLGMFIDALALQFLVLPMLIPIAVHFNIDLIFFGVMTTLNMMIGILTPPMGMALFVVARVGNMPVSTVTKGVLPFLIPIFTTLVLITIFPQIITFIPNLLLPG</sequence>
<keyword evidence="13" id="KW-1185">Reference proteome</keyword>
<dbReference type="InterPro" id="IPR004681">
    <property type="entry name" value="TRAP_DctM"/>
</dbReference>
<feature type="transmembrane region" description="Helical" evidence="9">
    <location>
        <begin position="526"/>
        <end position="548"/>
    </location>
</feature>
<feature type="transmembrane region" description="Helical" evidence="9">
    <location>
        <begin position="402"/>
        <end position="423"/>
    </location>
</feature>
<feature type="domain" description="Tripartite ATP-independent periplasmic transporters DctQ component" evidence="10">
    <location>
        <begin position="19"/>
        <end position="146"/>
    </location>
</feature>
<feature type="domain" description="TRAP C4-dicarboxylate transport system permease DctM subunit" evidence="11">
    <location>
        <begin position="197"/>
        <end position="605"/>
    </location>
</feature>
<dbReference type="GO" id="GO:0022857">
    <property type="term" value="F:transmembrane transporter activity"/>
    <property type="evidence" value="ECO:0007669"/>
    <property type="project" value="UniProtKB-UniRule"/>
</dbReference>
<evidence type="ECO:0000256" key="2">
    <source>
        <dbReference type="ARBA" id="ARBA00022448"/>
    </source>
</evidence>
<feature type="transmembrane region" description="Helical" evidence="9">
    <location>
        <begin position="243"/>
        <end position="265"/>
    </location>
</feature>
<dbReference type="Proteomes" id="UP000030418">
    <property type="component" value="Unassembled WGS sequence"/>
</dbReference>
<keyword evidence="2 8" id="KW-0813">Transport</keyword>
<evidence type="ECO:0000256" key="5">
    <source>
        <dbReference type="ARBA" id="ARBA00022692"/>
    </source>
</evidence>